<keyword evidence="2" id="KW-1185">Reference proteome</keyword>
<dbReference type="OrthoDB" id="127333at2"/>
<dbReference type="InterPro" id="IPR006311">
    <property type="entry name" value="TAT_signal"/>
</dbReference>
<evidence type="ECO:0000313" key="2">
    <source>
        <dbReference type="Proteomes" id="UP000317238"/>
    </source>
</evidence>
<dbReference type="Pfam" id="PF07394">
    <property type="entry name" value="DUF1501"/>
    <property type="match status" value="1"/>
</dbReference>
<comment type="caution">
    <text evidence="1">The sequence shown here is derived from an EMBL/GenBank/DDBJ whole genome shotgun (WGS) entry which is preliminary data.</text>
</comment>
<reference evidence="1 2" key="1">
    <citation type="submission" date="2019-02" db="EMBL/GenBank/DDBJ databases">
        <title>Deep-cultivation of Planctomycetes and their phenomic and genomic characterization uncovers novel biology.</title>
        <authorList>
            <person name="Wiegand S."/>
            <person name="Jogler M."/>
            <person name="Boedeker C."/>
            <person name="Pinto D."/>
            <person name="Vollmers J."/>
            <person name="Rivas-Marin E."/>
            <person name="Kohn T."/>
            <person name="Peeters S.H."/>
            <person name="Heuer A."/>
            <person name="Rast P."/>
            <person name="Oberbeckmann S."/>
            <person name="Bunk B."/>
            <person name="Jeske O."/>
            <person name="Meyerdierks A."/>
            <person name="Storesund J.E."/>
            <person name="Kallscheuer N."/>
            <person name="Luecker S."/>
            <person name="Lage O.M."/>
            <person name="Pohl T."/>
            <person name="Merkel B.J."/>
            <person name="Hornburger P."/>
            <person name="Mueller R.-W."/>
            <person name="Bruemmer F."/>
            <person name="Labrenz M."/>
            <person name="Spormann A.M."/>
            <person name="Op Den Camp H."/>
            <person name="Overmann J."/>
            <person name="Amann R."/>
            <person name="Jetten M.S.M."/>
            <person name="Mascher T."/>
            <person name="Medema M.H."/>
            <person name="Devos D.P."/>
            <person name="Kaster A.-K."/>
            <person name="Ovreas L."/>
            <person name="Rohde M."/>
            <person name="Galperin M.Y."/>
            <person name="Jogler C."/>
        </authorList>
    </citation>
    <scope>NUCLEOTIDE SEQUENCE [LARGE SCALE GENOMIC DNA]</scope>
    <source>
        <strain evidence="1 2">Pan14r</strain>
    </source>
</reference>
<dbReference type="RefSeq" id="WP_146437950.1">
    <property type="nucleotide sequence ID" value="NZ_SJPL01000001.1"/>
</dbReference>
<dbReference type="PROSITE" id="PS51318">
    <property type="entry name" value="TAT"/>
    <property type="match status" value="1"/>
</dbReference>
<dbReference type="AlphaFoldDB" id="A0A5C5XWN1"/>
<gene>
    <name evidence="1" type="ORF">Pan14r_00140</name>
</gene>
<protein>
    <recommendedName>
        <fullName evidence="3">Sulfatase</fullName>
    </recommendedName>
</protein>
<accession>A0A5C5XWN1</accession>
<dbReference type="PANTHER" id="PTHR43737">
    <property type="entry name" value="BLL7424 PROTEIN"/>
    <property type="match status" value="1"/>
</dbReference>
<evidence type="ECO:0008006" key="3">
    <source>
        <dbReference type="Google" id="ProtNLM"/>
    </source>
</evidence>
<dbReference type="InterPro" id="IPR010869">
    <property type="entry name" value="DUF1501"/>
</dbReference>
<dbReference type="InterPro" id="IPR017850">
    <property type="entry name" value="Alkaline_phosphatase_core_sf"/>
</dbReference>
<dbReference type="SUPFAM" id="SSF53649">
    <property type="entry name" value="Alkaline phosphatase-like"/>
    <property type="match status" value="1"/>
</dbReference>
<dbReference type="Proteomes" id="UP000317238">
    <property type="component" value="Unassembled WGS sequence"/>
</dbReference>
<name>A0A5C5XWN1_9PLAN</name>
<evidence type="ECO:0000313" key="1">
    <source>
        <dbReference type="EMBL" id="TWT67777.1"/>
    </source>
</evidence>
<dbReference type="PANTHER" id="PTHR43737:SF1">
    <property type="entry name" value="DUF1501 DOMAIN-CONTAINING PROTEIN"/>
    <property type="match status" value="1"/>
</dbReference>
<sequence length="482" mass="52755">MTSSLCDRIGVPHHRILRDRRDFLVNAGAGFGALALRGMLAQQSAAAGTLAGGGVHHAATAKSVIFLFMEGGPSQLDTFDRKPLLNELAGQPLPSSFKEPITAMGEKNTALLACKRKWDRYGESGLEISDWFPNVAQHADKLAFIRSCYGEGINHAGGCNLMNTSSILGGRPSLGAWTTYGLGTGDADLPAFVVMQDRTTPVVNGVRNWGNGFLPATFQGTPVGSDDPTQPIRNLSPPKQITDIRQREKLDLIAEINRRHASRLPEVSELDARIRSYELAYRMQASAPEAVDLSQETAQTHQLYGMDDDTTRPYGRICLLARRLVERGVRFIQLYSGAGSKWDAHKGIEGNHSKYCREVDRPIAGLLTDLQQRGMLDETLVVWGGEFGRTPMSEQGDGRDHNPTGFTMWMAGGGVQGGQTIGETDELGLYAVRDRAHVHDIHASILHLMGLDNMRLSYNYQGRLERPTVNEGAFIQQLATMG</sequence>
<dbReference type="EMBL" id="SJPL01000001">
    <property type="protein sequence ID" value="TWT67777.1"/>
    <property type="molecule type" value="Genomic_DNA"/>
</dbReference>
<organism evidence="1 2">
    <name type="scientific">Crateriforma conspicua</name>
    <dbReference type="NCBI Taxonomy" id="2527996"/>
    <lineage>
        <taxon>Bacteria</taxon>
        <taxon>Pseudomonadati</taxon>
        <taxon>Planctomycetota</taxon>
        <taxon>Planctomycetia</taxon>
        <taxon>Planctomycetales</taxon>
        <taxon>Planctomycetaceae</taxon>
        <taxon>Crateriforma</taxon>
    </lineage>
</organism>
<proteinExistence type="predicted"/>